<protein>
    <recommendedName>
        <fullName evidence="4">VWFD domain-containing protein</fullName>
    </recommendedName>
</protein>
<evidence type="ECO:0000256" key="2">
    <source>
        <dbReference type="ARBA" id="ARBA00023157"/>
    </source>
</evidence>
<dbReference type="InterPro" id="IPR014853">
    <property type="entry name" value="VWF/SSPO/ZAN-like_Cys-rich_dom"/>
</dbReference>
<dbReference type="OrthoDB" id="6236007at2759"/>
<dbReference type="PROSITE" id="PS51233">
    <property type="entry name" value="VWFD"/>
    <property type="match status" value="2"/>
</dbReference>
<dbReference type="Pfam" id="PF08742">
    <property type="entry name" value="C8"/>
    <property type="match status" value="1"/>
</dbReference>
<dbReference type="SMART" id="SM00216">
    <property type="entry name" value="VWD"/>
    <property type="match status" value="2"/>
</dbReference>
<dbReference type="CDD" id="cd19941">
    <property type="entry name" value="TIL"/>
    <property type="match status" value="2"/>
</dbReference>
<dbReference type="InterPro" id="IPR050780">
    <property type="entry name" value="Mucin_vWF_Thrombospondin_sf"/>
</dbReference>
<evidence type="ECO:0000313" key="5">
    <source>
        <dbReference type="EMBL" id="KAF3839893.1"/>
    </source>
</evidence>
<name>A0A7J5XSU1_DISMA</name>
<keyword evidence="6" id="KW-1185">Reference proteome</keyword>
<dbReference type="GO" id="GO:0005615">
    <property type="term" value="C:extracellular space"/>
    <property type="evidence" value="ECO:0007669"/>
    <property type="project" value="TreeGrafter"/>
</dbReference>
<comment type="caution">
    <text evidence="5">The sequence shown here is derived from an EMBL/GenBank/DDBJ whole genome shotgun (WGS) entry which is preliminary data.</text>
</comment>
<dbReference type="Pfam" id="PF12714">
    <property type="entry name" value="TILa"/>
    <property type="match status" value="2"/>
</dbReference>
<accession>A0A7J5XSU1</accession>
<dbReference type="Gene3D" id="2.10.25.10">
    <property type="entry name" value="Laminin"/>
    <property type="match status" value="2"/>
</dbReference>
<feature type="domain" description="VWFD" evidence="4">
    <location>
        <begin position="118"/>
        <end position="296"/>
    </location>
</feature>
<keyword evidence="3" id="KW-0325">Glycoprotein</keyword>
<evidence type="ECO:0000256" key="3">
    <source>
        <dbReference type="ARBA" id="ARBA00023180"/>
    </source>
</evidence>
<evidence type="ECO:0000256" key="1">
    <source>
        <dbReference type="ARBA" id="ARBA00022737"/>
    </source>
</evidence>
<organism evidence="5 6">
    <name type="scientific">Dissostichus mawsoni</name>
    <name type="common">Antarctic cod</name>
    <dbReference type="NCBI Taxonomy" id="36200"/>
    <lineage>
        <taxon>Eukaryota</taxon>
        <taxon>Metazoa</taxon>
        <taxon>Chordata</taxon>
        <taxon>Craniata</taxon>
        <taxon>Vertebrata</taxon>
        <taxon>Euteleostomi</taxon>
        <taxon>Actinopterygii</taxon>
        <taxon>Neopterygii</taxon>
        <taxon>Teleostei</taxon>
        <taxon>Neoteleostei</taxon>
        <taxon>Acanthomorphata</taxon>
        <taxon>Eupercaria</taxon>
        <taxon>Perciformes</taxon>
        <taxon>Notothenioidei</taxon>
        <taxon>Nototheniidae</taxon>
        <taxon>Dissostichus</taxon>
    </lineage>
</organism>
<dbReference type="AlphaFoldDB" id="A0A7J5XSU1"/>
<dbReference type="InterPro" id="IPR036084">
    <property type="entry name" value="Ser_inhib-like_sf"/>
</dbReference>
<proteinExistence type="predicted"/>
<dbReference type="SMART" id="SM00215">
    <property type="entry name" value="VWC_out"/>
    <property type="match status" value="2"/>
</dbReference>
<evidence type="ECO:0000259" key="4">
    <source>
        <dbReference type="PROSITE" id="PS51233"/>
    </source>
</evidence>
<dbReference type="Proteomes" id="UP000518266">
    <property type="component" value="Unassembled WGS sequence"/>
</dbReference>
<gene>
    <name evidence="5" type="ORF">F7725_018610</name>
</gene>
<dbReference type="SUPFAM" id="SSF57567">
    <property type="entry name" value="Serine protease inhibitors"/>
    <property type="match status" value="2"/>
</dbReference>
<dbReference type="InterPro" id="IPR002919">
    <property type="entry name" value="TIL_dom"/>
</dbReference>
<dbReference type="InterPro" id="IPR025615">
    <property type="entry name" value="TILa_dom"/>
</dbReference>
<feature type="domain" description="VWFD" evidence="4">
    <location>
        <begin position="439"/>
        <end position="618"/>
    </location>
</feature>
<keyword evidence="2" id="KW-1015">Disulfide bond</keyword>
<dbReference type="InterPro" id="IPR001846">
    <property type="entry name" value="VWF_type-D"/>
</dbReference>
<keyword evidence="1" id="KW-0677">Repeat</keyword>
<dbReference type="FunFam" id="2.10.25.10:FF:000055">
    <property type="entry name" value="alpha-tectorin isoform X1"/>
    <property type="match status" value="2"/>
</dbReference>
<dbReference type="PANTHER" id="PTHR11339">
    <property type="entry name" value="EXTRACELLULAR MATRIX GLYCOPROTEIN RELATED"/>
    <property type="match status" value="1"/>
</dbReference>
<sequence length="712" mass="77306">MSCQRHSHYEICTSPCQPSCPFPDQKSPCPGACVEACVCDKGHVLSAGVCVPAKSCGCSYQGRYYKPGQHFWADEACGRLCECDTTLGMVTCHEASCSAQETCTVVDGERACRPISHATCTASGDPHYRTFDGRRFDFQGTCVYQLVGLCSQQPGLVPFKVTVQNDHRGSKAVSYTRTVTFSIYGITLTISREYPHKVLLNGQLASLPLDYNNELVVFLSGGTAVVETDAGITVTFDWRGRVSVSLPSNYQGAVCGLCGNYNGKAQDDLTMRKGQTSKNGAELGESWQVALVPGCSSVCQGAWCQACSDSHRKKYQAQKYCEMVCPANSHYTLYATGCPVTCASLTSLTTCHRACSEACECDEGYLQSGDTCVPVRDCGCSYDGQYYRKGDVFYPETECVEQCVCGENGAVSCQKAKCRAGETCKLVNGMKGCHPDGQGKCVASGDPHYISFDGKRFDFQGTCVYMLAKVCDDDKGRLTPFSVTQGNEKYGNGKVAVTKSIAVAVYGYVIYIQQKVPWKVDDEILNLPLYLDNGRLRVTQEGRNIIIRTDFGLTVLYDTVYYVEVIVPSTYKGKMCGLCGNYNKNNGDDFRLPSGRKTNSVDDFGKSWVVDMPGNVCGGCGGQCPVCEQAKATLYGKSDSCGFMSAPNGPFKACHSKIDPAAYVSNCVFDVCAVGGNKDNLCNSVQAYTLACQSEGVQIQPWRSNSFCRELH</sequence>
<evidence type="ECO:0000313" key="6">
    <source>
        <dbReference type="Proteomes" id="UP000518266"/>
    </source>
</evidence>
<dbReference type="PANTHER" id="PTHR11339:SF373">
    <property type="entry name" value="VWFD DOMAIN-CONTAINING PROTEIN"/>
    <property type="match status" value="1"/>
</dbReference>
<dbReference type="EMBL" id="JAAKFY010000021">
    <property type="protein sequence ID" value="KAF3839893.1"/>
    <property type="molecule type" value="Genomic_DNA"/>
</dbReference>
<reference evidence="5 6" key="1">
    <citation type="submission" date="2020-03" db="EMBL/GenBank/DDBJ databases">
        <title>Dissostichus mawsoni Genome sequencing and assembly.</title>
        <authorList>
            <person name="Park H."/>
        </authorList>
    </citation>
    <scope>NUCLEOTIDE SEQUENCE [LARGE SCALE GENOMIC DNA]</scope>
    <source>
        <strain evidence="5">DM0001</strain>
        <tissue evidence="5">Muscle</tissue>
    </source>
</reference>
<dbReference type="InterPro" id="IPR001007">
    <property type="entry name" value="VWF_dom"/>
</dbReference>
<dbReference type="Pfam" id="PF00094">
    <property type="entry name" value="VWD"/>
    <property type="match status" value="2"/>
</dbReference>
<dbReference type="GO" id="GO:0031012">
    <property type="term" value="C:extracellular matrix"/>
    <property type="evidence" value="ECO:0007669"/>
    <property type="project" value="TreeGrafter"/>
</dbReference>
<dbReference type="SMART" id="SM00832">
    <property type="entry name" value="C8"/>
    <property type="match status" value="1"/>
</dbReference>
<dbReference type="Pfam" id="PF01826">
    <property type="entry name" value="TIL"/>
    <property type="match status" value="2"/>
</dbReference>